<feature type="binding site" evidence="8">
    <location>
        <position position="109"/>
    </location>
    <ligand>
        <name>3-methyl-2-oxobutanoate</name>
        <dbReference type="ChEBI" id="CHEBI:11851"/>
    </ligand>
</feature>
<evidence type="ECO:0000256" key="1">
    <source>
        <dbReference type="ARBA" id="ARBA00008676"/>
    </source>
</evidence>
<dbReference type="RefSeq" id="WP_100426749.1">
    <property type="nucleotide sequence ID" value="NZ_PGEX01000001.1"/>
</dbReference>
<reference evidence="10 11" key="1">
    <citation type="submission" date="2017-11" db="EMBL/GenBank/DDBJ databases">
        <title>Animal gut microbial communities from fecal samples from Wisconsin, USA.</title>
        <authorList>
            <person name="Neumann A."/>
        </authorList>
    </citation>
    <scope>NUCLEOTIDE SEQUENCE [LARGE SCALE GENOMIC DNA]</scope>
    <source>
        <strain evidence="10 11">UWS3</strain>
    </source>
</reference>
<evidence type="ECO:0000256" key="5">
    <source>
        <dbReference type="ARBA" id="ARBA00022679"/>
    </source>
</evidence>
<comment type="similarity">
    <text evidence="1">Belongs to the PanB family.</text>
</comment>
<evidence type="ECO:0000256" key="6">
    <source>
        <dbReference type="NCBIfam" id="TIGR00222"/>
    </source>
</evidence>
<dbReference type="GO" id="GO:0008168">
    <property type="term" value="F:methyltransferase activity"/>
    <property type="evidence" value="ECO:0007669"/>
    <property type="project" value="UniProtKB-KW"/>
</dbReference>
<comment type="subunit">
    <text evidence="2">Homodecamer; pentamer of dimers.</text>
</comment>
<evidence type="ECO:0000256" key="9">
    <source>
        <dbReference type="PIRSR" id="PIRSR000388-3"/>
    </source>
</evidence>
<evidence type="ECO:0000313" key="11">
    <source>
        <dbReference type="Proteomes" id="UP000231134"/>
    </source>
</evidence>
<dbReference type="GO" id="GO:0003864">
    <property type="term" value="F:3-methyl-2-oxobutanoate hydroxymethyltransferase activity"/>
    <property type="evidence" value="ECO:0007669"/>
    <property type="project" value="UniProtKB-UniRule"/>
</dbReference>
<gene>
    <name evidence="10" type="ORF">BGX16_0871</name>
</gene>
<evidence type="ECO:0000256" key="7">
    <source>
        <dbReference type="PIRSR" id="PIRSR000388-1"/>
    </source>
</evidence>
<protein>
    <recommendedName>
        <fullName evidence="3 6">3-methyl-2-oxobutanoate hydroxymethyltransferase</fullName>
        <ecNumber evidence="3 6">2.1.2.11</ecNumber>
    </recommendedName>
</protein>
<dbReference type="Proteomes" id="UP000231134">
    <property type="component" value="Unassembled WGS sequence"/>
</dbReference>
<evidence type="ECO:0000256" key="8">
    <source>
        <dbReference type="PIRSR" id="PIRSR000388-2"/>
    </source>
</evidence>
<dbReference type="GO" id="GO:0000287">
    <property type="term" value="F:magnesium ion binding"/>
    <property type="evidence" value="ECO:0007669"/>
    <property type="project" value="TreeGrafter"/>
</dbReference>
<dbReference type="Pfam" id="PF02548">
    <property type="entry name" value="Pantoate_transf"/>
    <property type="match status" value="1"/>
</dbReference>
<evidence type="ECO:0000313" key="10">
    <source>
        <dbReference type="EMBL" id="PJJ40919.1"/>
    </source>
</evidence>
<dbReference type="EMBL" id="PGEX01000001">
    <property type="protein sequence ID" value="PJJ40919.1"/>
    <property type="molecule type" value="Genomic_DNA"/>
</dbReference>
<comment type="cofactor">
    <cofactor evidence="9">
        <name>Mg(2+)</name>
        <dbReference type="ChEBI" id="CHEBI:18420"/>
    </cofactor>
    <text evidence="9">Binds 1 Mg(2+) ion per subunit.</text>
</comment>
<feature type="binding site" evidence="8">
    <location>
        <begin position="42"/>
        <end position="43"/>
    </location>
    <ligand>
        <name>3-methyl-2-oxobutanoate</name>
        <dbReference type="ChEBI" id="CHEBI:11851"/>
    </ligand>
</feature>
<dbReference type="InterPro" id="IPR003700">
    <property type="entry name" value="Pantoate_hydroxy_MeTrfase"/>
</dbReference>
<dbReference type="NCBIfam" id="TIGR00222">
    <property type="entry name" value="panB"/>
    <property type="match status" value="1"/>
</dbReference>
<evidence type="ECO:0000256" key="2">
    <source>
        <dbReference type="ARBA" id="ARBA00011424"/>
    </source>
</evidence>
<dbReference type="Gene3D" id="3.20.20.60">
    <property type="entry name" value="Phosphoenolpyruvate-binding domains"/>
    <property type="match status" value="1"/>
</dbReference>
<keyword evidence="11" id="KW-1185">Reference proteome</keyword>
<name>A0A2M9A5F3_9BACT</name>
<dbReference type="AlphaFoldDB" id="A0A2M9A5F3"/>
<dbReference type="PANTHER" id="PTHR20881:SF0">
    <property type="entry name" value="3-METHYL-2-OXOBUTANOATE HYDROXYMETHYLTRANSFERASE"/>
    <property type="match status" value="1"/>
</dbReference>
<dbReference type="InterPro" id="IPR015813">
    <property type="entry name" value="Pyrv/PenolPyrv_kinase-like_dom"/>
</dbReference>
<feature type="active site" description="Proton acceptor" evidence="7">
    <location>
        <position position="173"/>
    </location>
</feature>
<dbReference type="OrthoDB" id="9781789at2"/>
<evidence type="ECO:0000256" key="3">
    <source>
        <dbReference type="ARBA" id="ARBA00012618"/>
    </source>
</evidence>
<dbReference type="InterPro" id="IPR040442">
    <property type="entry name" value="Pyrv_kinase-like_dom_sf"/>
</dbReference>
<dbReference type="GO" id="GO:0015940">
    <property type="term" value="P:pantothenate biosynthetic process"/>
    <property type="evidence" value="ECO:0007669"/>
    <property type="project" value="UniProtKB-UniRule"/>
</dbReference>
<feature type="binding site" evidence="9">
    <location>
        <position position="42"/>
    </location>
    <ligand>
        <name>Mg(2+)</name>
        <dbReference type="ChEBI" id="CHEBI:18420"/>
    </ligand>
</feature>
<dbReference type="SUPFAM" id="SSF51621">
    <property type="entry name" value="Phosphoenolpyruvate/pyruvate domain"/>
    <property type="match status" value="1"/>
</dbReference>
<dbReference type="PIRSF" id="PIRSF000388">
    <property type="entry name" value="Pantoate_hydroxy_MeTrfase"/>
    <property type="match status" value="1"/>
</dbReference>
<keyword evidence="10" id="KW-0489">Methyltransferase</keyword>
<comment type="caution">
    <text evidence="10">The sequence shown here is derived from an EMBL/GenBank/DDBJ whole genome shotgun (WGS) entry which is preliminary data.</text>
</comment>
<proteinExistence type="inferred from homology"/>
<dbReference type="CDD" id="cd06557">
    <property type="entry name" value="KPHMT-like"/>
    <property type="match status" value="1"/>
</dbReference>
<dbReference type="EC" id="2.1.2.11" evidence="3 6"/>
<evidence type="ECO:0000256" key="4">
    <source>
        <dbReference type="ARBA" id="ARBA00022655"/>
    </source>
</evidence>
<dbReference type="GO" id="GO:0032259">
    <property type="term" value="P:methylation"/>
    <property type="evidence" value="ECO:0007669"/>
    <property type="project" value="UniProtKB-KW"/>
</dbReference>
<keyword evidence="4" id="KW-0566">Pantothenate biosynthesis</keyword>
<feature type="binding site" evidence="8">
    <location>
        <position position="81"/>
    </location>
    <ligand>
        <name>3-methyl-2-oxobutanoate</name>
        <dbReference type="ChEBI" id="CHEBI:11851"/>
    </ligand>
</feature>
<keyword evidence="5 10" id="KW-0808">Transferase</keyword>
<sequence length="248" mass="26692">MLSAQQIKERKGKQKIAQITAYDFGFAKIAEAAGIDQILVGDSLANTMLGYKSTQSIGMTEMLVFTAAVCRGAPNTHVIADMPFKSYDDPKSALENAKRFMDVGASSVKLEGFMPDAIETLIQNGIPVCAHLGLLPQTAVSMKQVGKTEEEAERLLKEITAIDELGAYECVLEHIPEILGEKLTKAVSLITIGIGGGPHTDGHVTVLHDALGINNGKIPPFATKYCNIFDIAKKGIEDYVSFVHTEAL</sequence>
<organism evidence="10 11">
    <name type="scientific">Hallerella succinigenes</name>
    <dbReference type="NCBI Taxonomy" id="1896222"/>
    <lineage>
        <taxon>Bacteria</taxon>
        <taxon>Pseudomonadati</taxon>
        <taxon>Fibrobacterota</taxon>
        <taxon>Fibrobacteria</taxon>
        <taxon>Fibrobacterales</taxon>
        <taxon>Fibrobacteraceae</taxon>
        <taxon>Hallerella</taxon>
    </lineage>
</organism>
<feature type="binding site" evidence="9">
    <location>
        <position position="111"/>
    </location>
    <ligand>
        <name>Mg(2+)</name>
        <dbReference type="ChEBI" id="CHEBI:18420"/>
    </ligand>
</feature>
<accession>A0A2M9A5F3</accession>
<feature type="binding site" evidence="9">
    <location>
        <position position="81"/>
    </location>
    <ligand>
        <name>Mg(2+)</name>
        <dbReference type="ChEBI" id="CHEBI:18420"/>
    </ligand>
</feature>
<keyword evidence="9" id="KW-0479">Metal-binding</keyword>
<dbReference type="PANTHER" id="PTHR20881">
    <property type="entry name" value="3-METHYL-2-OXOBUTANOATE HYDROXYMETHYLTRANSFERASE"/>
    <property type="match status" value="1"/>
</dbReference>
<keyword evidence="9" id="KW-0460">Magnesium</keyword>